<organism evidence="1 2">
    <name type="scientific">Meloidogyne hapla</name>
    <name type="common">Root-knot nematode worm</name>
    <dbReference type="NCBI Taxonomy" id="6305"/>
    <lineage>
        <taxon>Eukaryota</taxon>
        <taxon>Metazoa</taxon>
        <taxon>Ecdysozoa</taxon>
        <taxon>Nematoda</taxon>
        <taxon>Chromadorea</taxon>
        <taxon>Rhabditida</taxon>
        <taxon>Tylenchina</taxon>
        <taxon>Tylenchomorpha</taxon>
        <taxon>Tylenchoidea</taxon>
        <taxon>Meloidogynidae</taxon>
        <taxon>Meloidogyninae</taxon>
        <taxon>Meloidogyne</taxon>
    </lineage>
</organism>
<keyword evidence="1" id="KW-1185">Reference proteome</keyword>
<protein>
    <submittedName>
        <fullName evidence="2">Transmembrane protein</fullName>
    </submittedName>
</protein>
<proteinExistence type="predicted"/>
<reference evidence="2" key="1">
    <citation type="submission" date="2016-11" db="UniProtKB">
        <authorList>
            <consortium name="WormBaseParasite"/>
        </authorList>
    </citation>
    <scope>IDENTIFICATION</scope>
</reference>
<evidence type="ECO:0000313" key="2">
    <source>
        <dbReference type="WBParaSite" id="MhA1_Contig387.frz3.gene22"/>
    </source>
</evidence>
<sequence length="55" mass="6230">MFFDDGMPPTLSDGRVSVQAKKLAMEDFTKFITFGVAVELFAYGAKYFGFDYFLV</sequence>
<accession>A0A1I8BPJ8</accession>
<dbReference type="WBParaSite" id="MhA1_Contig387.frz3.gene22">
    <property type="protein sequence ID" value="MhA1_Contig387.frz3.gene22"/>
    <property type="gene ID" value="MhA1_Contig387.frz3.gene22"/>
</dbReference>
<dbReference type="Proteomes" id="UP000095281">
    <property type="component" value="Unplaced"/>
</dbReference>
<dbReference type="AlphaFoldDB" id="A0A1I8BPJ8"/>
<name>A0A1I8BPJ8_MELHA</name>
<evidence type="ECO:0000313" key="1">
    <source>
        <dbReference type="Proteomes" id="UP000095281"/>
    </source>
</evidence>